<name>A0ABT8L8Z0_9BACT</name>
<evidence type="ECO:0000256" key="5">
    <source>
        <dbReference type="ARBA" id="ARBA00023237"/>
    </source>
</evidence>
<protein>
    <submittedName>
        <fullName evidence="8">RagB/SusD family nutrient uptake outer membrane protein</fullName>
    </submittedName>
</protein>
<evidence type="ECO:0000313" key="9">
    <source>
        <dbReference type="Proteomes" id="UP001172083"/>
    </source>
</evidence>
<proteinExistence type="inferred from homology"/>
<comment type="similarity">
    <text evidence="2">Belongs to the SusD family.</text>
</comment>
<comment type="caution">
    <text evidence="8">The sequence shown here is derived from an EMBL/GenBank/DDBJ whole genome shotgun (WGS) entry which is preliminary data.</text>
</comment>
<evidence type="ECO:0000256" key="4">
    <source>
        <dbReference type="ARBA" id="ARBA00023136"/>
    </source>
</evidence>
<dbReference type="Pfam" id="PF07980">
    <property type="entry name" value="SusD_RagB"/>
    <property type="match status" value="1"/>
</dbReference>
<keyword evidence="9" id="KW-1185">Reference proteome</keyword>
<dbReference type="RefSeq" id="WP_346759043.1">
    <property type="nucleotide sequence ID" value="NZ_JAUJEB010000003.1"/>
</dbReference>
<keyword evidence="4" id="KW-0472">Membrane</keyword>
<dbReference type="Pfam" id="PF14322">
    <property type="entry name" value="SusD-like_3"/>
    <property type="match status" value="1"/>
</dbReference>
<evidence type="ECO:0000313" key="8">
    <source>
        <dbReference type="EMBL" id="MDN5213706.1"/>
    </source>
</evidence>
<reference evidence="8" key="1">
    <citation type="submission" date="2023-06" db="EMBL/GenBank/DDBJ databases">
        <title>Genomic of Agaribacillus aureum.</title>
        <authorList>
            <person name="Wang G."/>
        </authorList>
    </citation>
    <scope>NUCLEOTIDE SEQUENCE</scope>
    <source>
        <strain evidence="8">BMA12</strain>
    </source>
</reference>
<dbReference type="InterPro" id="IPR011990">
    <property type="entry name" value="TPR-like_helical_dom_sf"/>
</dbReference>
<organism evidence="8 9">
    <name type="scientific">Agaribacillus aureus</name>
    <dbReference type="NCBI Taxonomy" id="3051825"/>
    <lineage>
        <taxon>Bacteria</taxon>
        <taxon>Pseudomonadati</taxon>
        <taxon>Bacteroidota</taxon>
        <taxon>Cytophagia</taxon>
        <taxon>Cytophagales</taxon>
        <taxon>Splendidivirgaceae</taxon>
        <taxon>Agaribacillus</taxon>
    </lineage>
</organism>
<comment type="subcellular location">
    <subcellularLocation>
        <location evidence="1">Cell outer membrane</location>
    </subcellularLocation>
</comment>
<evidence type="ECO:0000256" key="3">
    <source>
        <dbReference type="ARBA" id="ARBA00022729"/>
    </source>
</evidence>
<dbReference type="SUPFAM" id="SSF48452">
    <property type="entry name" value="TPR-like"/>
    <property type="match status" value="1"/>
</dbReference>
<feature type="domain" description="RagB/SusD" evidence="6">
    <location>
        <begin position="295"/>
        <end position="556"/>
    </location>
</feature>
<sequence length="556" mass="63286">MKTYSYILIIAFTTLFWSCSEDFLEVAPKDQLSDATFWQTENDADLALAGAYGTQKLSAFPNFYRWNERSTAWESMWNINFMDLMTDNGFSQYIWDGVKTAGNGQLNPADRNMHNFFKYNRITKYNTFLENIDRVTMDEAKKNRYKAEVRFLRAYDYFKKVMWYGDVPLVTNSIADPRDANLSRDPRSEVVAFILKELGEIASDLPAQNAIESGGHVTRGAALALKARLELYEGMFAEAMVDARAVMDMGVYELYEDGPMAYYEMFLPENEGVNEETILAIEHIQNEFPSVAWQHLLPAQEGGWSSICAAQSIVDAYETLDGKTIDDPTSGYDPDKPFENRDPRLDMTILHAGSSWNGRFFNPISQFLDDAETIPNPDFYNAASASRSGYNVYKYTKPVPTADLRNGDANTIVFRLGEMLLTYAEAAIESNQITGEVYDALDRLRIRAGMPPVDRAVYNSQDKMRELVRRERRVELAFEGLRHYDIKRWDIGQEVLNGPLYGTRGGDVDPNTGEVTLNNDQVVLEERVFIPSRNYLLPIPQAEMDANPNMVQNPGY</sequence>
<dbReference type="InterPro" id="IPR033985">
    <property type="entry name" value="SusD-like_N"/>
</dbReference>
<evidence type="ECO:0000259" key="6">
    <source>
        <dbReference type="Pfam" id="PF07980"/>
    </source>
</evidence>
<gene>
    <name evidence="8" type="ORF">QQ020_16660</name>
</gene>
<evidence type="ECO:0000256" key="1">
    <source>
        <dbReference type="ARBA" id="ARBA00004442"/>
    </source>
</evidence>
<dbReference type="Gene3D" id="1.25.40.390">
    <property type="match status" value="1"/>
</dbReference>
<accession>A0ABT8L8Z0</accession>
<keyword evidence="5" id="KW-0998">Cell outer membrane</keyword>
<dbReference type="InterPro" id="IPR012944">
    <property type="entry name" value="SusD_RagB_dom"/>
</dbReference>
<dbReference type="Proteomes" id="UP001172083">
    <property type="component" value="Unassembled WGS sequence"/>
</dbReference>
<keyword evidence="3" id="KW-0732">Signal</keyword>
<feature type="domain" description="SusD-like N-terminal" evidence="7">
    <location>
        <begin position="80"/>
        <end position="231"/>
    </location>
</feature>
<dbReference type="EMBL" id="JAUJEB010000003">
    <property type="protein sequence ID" value="MDN5213706.1"/>
    <property type="molecule type" value="Genomic_DNA"/>
</dbReference>
<evidence type="ECO:0000259" key="7">
    <source>
        <dbReference type="Pfam" id="PF14322"/>
    </source>
</evidence>
<evidence type="ECO:0000256" key="2">
    <source>
        <dbReference type="ARBA" id="ARBA00006275"/>
    </source>
</evidence>